<dbReference type="EMBL" id="JBBNAE010000011">
    <property type="protein sequence ID" value="KAK9084576.1"/>
    <property type="molecule type" value="Genomic_DNA"/>
</dbReference>
<name>A0AAP0E0Z0_9MAGN</name>
<reference evidence="1 2" key="1">
    <citation type="submission" date="2024-01" db="EMBL/GenBank/DDBJ databases">
        <title>Genome assemblies of Stephania.</title>
        <authorList>
            <person name="Yang L."/>
        </authorList>
    </citation>
    <scope>NUCLEOTIDE SEQUENCE [LARGE SCALE GENOMIC DNA]</scope>
    <source>
        <strain evidence="1">QJT</strain>
        <tissue evidence="1">Leaf</tissue>
    </source>
</reference>
<dbReference type="AlphaFoldDB" id="A0AAP0E0Z0"/>
<sequence>MDEKQHEVPTKLNIVVPKLNLKEINKQINKASASSSPVASPRHISALVKQSSVRMSCLCAPTTHAGSFRCRLHRKPGLTRNGASLGSNLYELGSKSSTNNIRS</sequence>
<evidence type="ECO:0000313" key="2">
    <source>
        <dbReference type="Proteomes" id="UP001417504"/>
    </source>
</evidence>
<protein>
    <submittedName>
        <fullName evidence="1">Uncharacterized protein</fullName>
    </submittedName>
</protein>
<comment type="caution">
    <text evidence="1">The sequence shown here is derived from an EMBL/GenBank/DDBJ whole genome shotgun (WGS) entry which is preliminary data.</text>
</comment>
<dbReference type="Proteomes" id="UP001417504">
    <property type="component" value="Unassembled WGS sequence"/>
</dbReference>
<gene>
    <name evidence="1" type="ORF">Sjap_024987</name>
</gene>
<dbReference type="PANTHER" id="PTHR33132">
    <property type="entry name" value="OSJNBB0118P14.9 PROTEIN"/>
    <property type="match status" value="1"/>
</dbReference>
<dbReference type="PANTHER" id="PTHR33132:SF142">
    <property type="entry name" value="SERINE-RICH PROTEIN-LIKE PROTEIN"/>
    <property type="match status" value="1"/>
</dbReference>
<organism evidence="1 2">
    <name type="scientific">Stephania japonica</name>
    <dbReference type="NCBI Taxonomy" id="461633"/>
    <lineage>
        <taxon>Eukaryota</taxon>
        <taxon>Viridiplantae</taxon>
        <taxon>Streptophyta</taxon>
        <taxon>Embryophyta</taxon>
        <taxon>Tracheophyta</taxon>
        <taxon>Spermatophyta</taxon>
        <taxon>Magnoliopsida</taxon>
        <taxon>Ranunculales</taxon>
        <taxon>Menispermaceae</taxon>
        <taxon>Menispermoideae</taxon>
        <taxon>Cissampelideae</taxon>
        <taxon>Stephania</taxon>
    </lineage>
</organism>
<accession>A0AAP0E0Z0</accession>
<proteinExistence type="predicted"/>
<keyword evidence="2" id="KW-1185">Reference proteome</keyword>
<evidence type="ECO:0000313" key="1">
    <source>
        <dbReference type="EMBL" id="KAK9084576.1"/>
    </source>
</evidence>